<dbReference type="Gene3D" id="3.10.129.10">
    <property type="entry name" value="Hotdog Thioesterase"/>
    <property type="match status" value="1"/>
</dbReference>
<dbReference type="PANTHER" id="PTHR43240">
    <property type="entry name" value="1,4-DIHYDROXY-2-NAPHTHOYL-COA THIOESTERASE 1"/>
    <property type="match status" value="1"/>
</dbReference>
<name>A0A4Y5SS86_9RHOB</name>
<dbReference type="InterPro" id="IPR006683">
    <property type="entry name" value="Thioestr_dom"/>
</dbReference>
<dbReference type="InterPro" id="IPR003736">
    <property type="entry name" value="PAAI_dom"/>
</dbReference>
<dbReference type="GO" id="GO:0061522">
    <property type="term" value="F:1,4-dihydroxy-2-naphthoyl-CoA thioesterase activity"/>
    <property type="evidence" value="ECO:0007669"/>
    <property type="project" value="TreeGrafter"/>
</dbReference>
<dbReference type="AlphaFoldDB" id="A0A4Y5SS86"/>
<protein>
    <submittedName>
        <fullName evidence="3">PaaI family thioesterase</fullName>
    </submittedName>
</protein>
<dbReference type="CDD" id="cd03443">
    <property type="entry name" value="PaaI_thioesterase"/>
    <property type="match status" value="1"/>
</dbReference>
<dbReference type="PANTHER" id="PTHR43240:SF8">
    <property type="entry name" value="PHENYLACETIC ACID DEGRADATION-RELATED PROTEIN"/>
    <property type="match status" value="1"/>
</dbReference>
<dbReference type="GO" id="GO:0005829">
    <property type="term" value="C:cytosol"/>
    <property type="evidence" value="ECO:0007669"/>
    <property type="project" value="TreeGrafter"/>
</dbReference>
<keyword evidence="3" id="KW-0614">Plasmid</keyword>
<organism evidence="3 4">
    <name type="scientific">Paracoccus liaowanqingii</name>
    <dbReference type="NCBI Taxonomy" id="2560053"/>
    <lineage>
        <taxon>Bacteria</taxon>
        <taxon>Pseudomonadati</taxon>
        <taxon>Pseudomonadota</taxon>
        <taxon>Alphaproteobacteria</taxon>
        <taxon>Rhodobacterales</taxon>
        <taxon>Paracoccaceae</taxon>
        <taxon>Paracoccus</taxon>
    </lineage>
</organism>
<feature type="domain" description="Thioesterase" evidence="2">
    <location>
        <begin position="46"/>
        <end position="124"/>
    </location>
</feature>
<dbReference type="InterPro" id="IPR029069">
    <property type="entry name" value="HotDog_dom_sf"/>
</dbReference>
<geneLocation type="plasmid" evidence="3 4">
    <name>unnamed2</name>
</geneLocation>
<reference evidence="4" key="1">
    <citation type="submission" date="2019-05" db="EMBL/GenBank/DDBJ databases">
        <title>Tamlana fucoidanivorans sp. nov., isolated from the surface of algae collected from Fujian province in China.</title>
        <authorList>
            <person name="Li J."/>
        </authorList>
    </citation>
    <scope>NUCLEOTIDE SEQUENCE [LARGE SCALE GENOMIC DNA]</scope>
    <source>
        <strain evidence="4">2251</strain>
        <plasmid evidence="4">unnamed2</plasmid>
    </source>
</reference>
<dbReference type="KEGG" id="plia:E4191_19000"/>
<proteinExistence type="predicted"/>
<evidence type="ECO:0000313" key="4">
    <source>
        <dbReference type="Proteomes" id="UP000296374"/>
    </source>
</evidence>
<dbReference type="EMBL" id="CP040762">
    <property type="protein sequence ID" value="QDA36347.1"/>
    <property type="molecule type" value="Genomic_DNA"/>
</dbReference>
<evidence type="ECO:0000313" key="3">
    <source>
        <dbReference type="EMBL" id="QDA36347.1"/>
    </source>
</evidence>
<gene>
    <name evidence="3" type="ORF">E4191_19000</name>
</gene>
<dbReference type="SUPFAM" id="SSF54637">
    <property type="entry name" value="Thioesterase/thiol ester dehydrase-isomerase"/>
    <property type="match status" value="1"/>
</dbReference>
<dbReference type="NCBIfam" id="TIGR00369">
    <property type="entry name" value="unchar_dom_1"/>
    <property type="match status" value="1"/>
</dbReference>
<dbReference type="Proteomes" id="UP000296374">
    <property type="component" value="Plasmid unnamed2"/>
</dbReference>
<accession>A0A4Y5SS86</accession>
<dbReference type="Pfam" id="PF03061">
    <property type="entry name" value="4HBT"/>
    <property type="match status" value="1"/>
</dbReference>
<evidence type="ECO:0000259" key="2">
    <source>
        <dbReference type="Pfam" id="PF03061"/>
    </source>
</evidence>
<keyword evidence="1" id="KW-0378">Hydrolase</keyword>
<evidence type="ECO:0000256" key="1">
    <source>
        <dbReference type="ARBA" id="ARBA00022801"/>
    </source>
</evidence>
<sequence>MHEGEHLLLNGEQPPFADLIGFRTVSASRDEVVAELLATEALTNRNGVLHGGAIMAFADHLGGLGAIANLHTGQATTTIESKTNFLRPVSVGDVLRGVCVPLHKGRTTQVWQTTVTRRDGKVVAIVTQTQMVLDQFQRA</sequence>